<dbReference type="AlphaFoldDB" id="A0A0R1TXM9"/>
<dbReference type="SUPFAM" id="SSF63817">
    <property type="entry name" value="Sortase"/>
    <property type="match status" value="1"/>
</dbReference>
<evidence type="ECO:0000256" key="2">
    <source>
        <dbReference type="PIRSR" id="PIRSR605754-1"/>
    </source>
</evidence>
<comment type="caution">
    <text evidence="5">The sequence shown here is derived from an EMBL/GenBank/DDBJ whole genome shotgun (WGS) entry which is preliminary data.</text>
</comment>
<keyword evidence="3" id="KW-0812">Transmembrane</keyword>
<dbReference type="InterPro" id="IPR023365">
    <property type="entry name" value="Sortase_dom-sf"/>
</dbReference>
<keyword evidence="3" id="KW-0472">Membrane</keyword>
<dbReference type="RefSeq" id="WP_056957334.1">
    <property type="nucleotide sequence ID" value="NZ_AZFT01000053.1"/>
</dbReference>
<evidence type="ECO:0000313" key="5">
    <source>
        <dbReference type="EMBL" id="KRL83571.1"/>
    </source>
</evidence>
<accession>A0A0R1TXM9</accession>
<dbReference type="InterPro" id="IPR041033">
    <property type="entry name" value="SpaA_PFL_dom_1"/>
</dbReference>
<dbReference type="NCBIfam" id="NF033745">
    <property type="entry name" value="class_C_sortase"/>
    <property type="match status" value="1"/>
</dbReference>
<evidence type="ECO:0000313" key="6">
    <source>
        <dbReference type="Proteomes" id="UP000051324"/>
    </source>
</evidence>
<dbReference type="Proteomes" id="UP000051324">
    <property type="component" value="Unassembled WGS sequence"/>
</dbReference>
<feature type="transmembrane region" description="Helical" evidence="3">
    <location>
        <begin position="9"/>
        <end position="31"/>
    </location>
</feature>
<keyword evidence="1" id="KW-0378">Hydrolase</keyword>
<dbReference type="InterPro" id="IPR005754">
    <property type="entry name" value="Sortase"/>
</dbReference>
<evidence type="ECO:0000256" key="3">
    <source>
        <dbReference type="SAM" id="Phobius"/>
    </source>
</evidence>
<dbReference type="eggNOG" id="COG3764">
    <property type="taxonomic scope" value="Bacteria"/>
</dbReference>
<feature type="domain" description="SpaA-like prealbumin fold" evidence="4">
    <location>
        <begin position="283"/>
        <end position="339"/>
    </location>
</feature>
<protein>
    <submittedName>
        <fullName evidence="5">Sortase (Surface protein transpeptidase)</fullName>
    </submittedName>
</protein>
<dbReference type="NCBIfam" id="TIGR01076">
    <property type="entry name" value="sortase_fam"/>
    <property type="match status" value="1"/>
</dbReference>
<keyword evidence="6" id="KW-1185">Reference proteome</keyword>
<dbReference type="Pfam" id="PF04203">
    <property type="entry name" value="Sortase"/>
    <property type="match status" value="1"/>
</dbReference>
<dbReference type="GO" id="GO:0016787">
    <property type="term" value="F:hydrolase activity"/>
    <property type="evidence" value="ECO:0007669"/>
    <property type="project" value="UniProtKB-KW"/>
</dbReference>
<dbReference type="CDD" id="cd05827">
    <property type="entry name" value="Sortase_C"/>
    <property type="match status" value="1"/>
</dbReference>
<feature type="transmembrane region" description="Helical" evidence="3">
    <location>
        <begin position="240"/>
        <end position="262"/>
    </location>
</feature>
<proteinExistence type="predicted"/>
<dbReference type="Gene3D" id="2.60.40.10">
    <property type="entry name" value="Immunoglobulins"/>
    <property type="match status" value="1"/>
</dbReference>
<dbReference type="InterPro" id="IPR042002">
    <property type="entry name" value="Sortase_C"/>
</dbReference>
<reference evidence="5 6" key="1">
    <citation type="journal article" date="2015" name="Genome Announc.">
        <title>Expanding the biotechnology potential of lactobacilli through comparative genomics of 213 strains and associated genera.</title>
        <authorList>
            <person name="Sun Z."/>
            <person name="Harris H.M."/>
            <person name="McCann A."/>
            <person name="Guo C."/>
            <person name="Argimon S."/>
            <person name="Zhang W."/>
            <person name="Yang X."/>
            <person name="Jeffery I.B."/>
            <person name="Cooney J.C."/>
            <person name="Kagawa T.F."/>
            <person name="Liu W."/>
            <person name="Song Y."/>
            <person name="Salvetti E."/>
            <person name="Wrobel A."/>
            <person name="Rasinkangas P."/>
            <person name="Parkhill J."/>
            <person name="Rea M.C."/>
            <person name="O'Sullivan O."/>
            <person name="Ritari J."/>
            <person name="Douillard F.P."/>
            <person name="Paul Ross R."/>
            <person name="Yang R."/>
            <person name="Briner A.E."/>
            <person name="Felis G.E."/>
            <person name="de Vos W.M."/>
            <person name="Barrangou R."/>
            <person name="Klaenhammer T.R."/>
            <person name="Caufield P.W."/>
            <person name="Cui Y."/>
            <person name="Zhang H."/>
            <person name="O'Toole P.W."/>
        </authorList>
    </citation>
    <scope>NUCLEOTIDE SEQUENCE [LARGE SCALE GENOMIC DNA]</scope>
    <source>
        <strain evidence="5 6">DSM 16634</strain>
    </source>
</reference>
<evidence type="ECO:0000256" key="1">
    <source>
        <dbReference type="ARBA" id="ARBA00022801"/>
    </source>
</evidence>
<dbReference type="EMBL" id="AZFT01000053">
    <property type="protein sequence ID" value="KRL83571.1"/>
    <property type="molecule type" value="Genomic_DNA"/>
</dbReference>
<dbReference type="InterPro" id="IPR013783">
    <property type="entry name" value="Ig-like_fold"/>
</dbReference>
<keyword evidence="3" id="KW-1133">Transmembrane helix</keyword>
<evidence type="ECO:0000259" key="4">
    <source>
        <dbReference type="Pfam" id="PF17802"/>
    </source>
</evidence>
<feature type="active site" description="Acyl-thioester intermediate" evidence="2">
    <location>
        <position position="205"/>
    </location>
</feature>
<organism evidence="5 6">
    <name type="scientific">Ligilactobacillus apodemi DSM 16634 = JCM 16172</name>
    <dbReference type="NCBI Taxonomy" id="1423724"/>
    <lineage>
        <taxon>Bacteria</taxon>
        <taxon>Bacillati</taxon>
        <taxon>Bacillota</taxon>
        <taxon>Bacilli</taxon>
        <taxon>Lactobacillales</taxon>
        <taxon>Lactobacillaceae</taxon>
        <taxon>Ligilactobacillus</taxon>
    </lineage>
</organism>
<dbReference type="STRING" id="1423724.FC32_GL000825"/>
<dbReference type="Pfam" id="PF17802">
    <property type="entry name" value="SpaA"/>
    <property type="match status" value="1"/>
</dbReference>
<dbReference type="Gene3D" id="2.40.260.10">
    <property type="entry name" value="Sortase"/>
    <property type="match status" value="1"/>
</dbReference>
<name>A0A0R1TXM9_9LACO</name>
<dbReference type="PATRIC" id="fig|1423724.4.peg.864"/>
<feature type="active site" description="Proton donor/acceptor" evidence="2">
    <location>
        <position position="143"/>
    </location>
</feature>
<gene>
    <name evidence="5" type="ORF">FC32_GL000825</name>
</gene>
<sequence length="381" mass="42527">MKKKKQNRAWLQVGLVAVFIIGIVIALYPFYVGALNNFIDQYRIGRISKENNAANQAQLKALQEKNKQISQNTASDPFKNASESTKTNLKEHLIGNVIIPKINVNLPLFDTTNSKTIQYGAAVLDGTSFPVGGVGTHSVVSSHRGLPERKLFTDLNKLKKGDIFIFEVYNQKIAYEIESIKTVLPTDTSVLAVESGRDIASLLTCTPYMLNTHRLVLKGHRVPYTAEMDQQIKDTDRNIMLQQGLILAGCVLLFGFLLYVLFKTMHAAILRKKHFDLSFYCVSETGAPLAGIKFGLYDKKGKKNLLRAQKPYVVASDATGKVSFTDLPGALYSVKEPNAKRSQRIIAGIKQKSQTAGMLYPRKKQASVISYLNGIFKWRHR</sequence>